<dbReference type="InParanoid" id="A0A1V8S809"/>
<feature type="non-terminal residue" evidence="1">
    <location>
        <position position="172"/>
    </location>
</feature>
<gene>
    <name evidence="1" type="ORF">B0A48_18867</name>
</gene>
<dbReference type="STRING" id="1507870.A0A1V8S809"/>
<keyword evidence="2" id="KW-1185">Reference proteome</keyword>
<organism evidence="1 2">
    <name type="scientific">Cryoendolithus antarcticus</name>
    <dbReference type="NCBI Taxonomy" id="1507870"/>
    <lineage>
        <taxon>Eukaryota</taxon>
        <taxon>Fungi</taxon>
        <taxon>Dikarya</taxon>
        <taxon>Ascomycota</taxon>
        <taxon>Pezizomycotina</taxon>
        <taxon>Dothideomycetes</taxon>
        <taxon>Dothideomycetidae</taxon>
        <taxon>Cladosporiales</taxon>
        <taxon>Cladosporiaceae</taxon>
        <taxon>Cryoendolithus</taxon>
    </lineage>
</organism>
<evidence type="ECO:0000313" key="2">
    <source>
        <dbReference type="Proteomes" id="UP000192596"/>
    </source>
</evidence>
<evidence type="ECO:0000313" key="1">
    <source>
        <dbReference type="EMBL" id="OQN95060.1"/>
    </source>
</evidence>
<name>A0A1V8S809_9PEZI</name>
<dbReference type="AlphaFoldDB" id="A0A1V8S809"/>
<dbReference type="Proteomes" id="UP000192596">
    <property type="component" value="Unassembled WGS sequence"/>
</dbReference>
<protein>
    <submittedName>
        <fullName evidence="1">Uncharacterized protein</fullName>
    </submittedName>
</protein>
<dbReference type="OrthoDB" id="10261408at2759"/>
<accession>A0A1V8S809</accession>
<dbReference type="EMBL" id="NAJO01000215">
    <property type="protein sequence ID" value="OQN95060.1"/>
    <property type="molecule type" value="Genomic_DNA"/>
</dbReference>
<reference evidence="2" key="1">
    <citation type="submission" date="2017-03" db="EMBL/GenBank/DDBJ databases">
        <title>Genomes of endolithic fungi from Antarctica.</title>
        <authorList>
            <person name="Coleine C."/>
            <person name="Masonjones S."/>
            <person name="Stajich J.E."/>
        </authorList>
    </citation>
    <scope>NUCLEOTIDE SEQUENCE [LARGE SCALE GENOMIC DNA]</scope>
    <source>
        <strain evidence="2">CCFEE 5527</strain>
    </source>
</reference>
<comment type="caution">
    <text evidence="1">The sequence shown here is derived from an EMBL/GenBank/DDBJ whole genome shotgun (WGS) entry which is preliminary data.</text>
</comment>
<sequence>MRECEFIVGEGNDYSPIQQSYEIRKLRSENQKLKERLRDAHLLYSGDEVDADEPPDGTGSKVISRATAAKQRRFRTSDRIDNIYFGTPGLASIVSDFANLQVGNQSLTHTMPKGQDMYPPQGSMYPFPMMRVGDNTTAALLVLLPPREEVFECLDFFSKRAQSCSFPHMPDE</sequence>
<proteinExistence type="predicted"/>